<dbReference type="InterPro" id="IPR047138">
    <property type="entry name" value="RHPN1_2"/>
</dbReference>
<dbReference type="Proteomes" id="UP000193944">
    <property type="component" value="Unassembled WGS sequence"/>
</dbReference>
<feature type="non-terminal residue" evidence="2">
    <location>
        <position position="1"/>
    </location>
</feature>
<dbReference type="Pfam" id="PF03097">
    <property type="entry name" value="BRO1"/>
    <property type="match status" value="1"/>
</dbReference>
<comment type="caution">
    <text evidence="2">The sequence shown here is derived from an EMBL/GenBank/DDBJ whole genome shotgun (WGS) entry which is preliminary data.</text>
</comment>
<dbReference type="PROSITE" id="PS51180">
    <property type="entry name" value="BRO1"/>
    <property type="match status" value="1"/>
</dbReference>
<dbReference type="PANTHER" id="PTHR23031:SF15">
    <property type="entry name" value="LD12055P"/>
    <property type="match status" value="1"/>
</dbReference>
<dbReference type="OrthoDB" id="2141925at2759"/>
<protein>
    <submittedName>
        <fullName evidence="2">BRO1-domain-containing protein</fullName>
    </submittedName>
</protein>
<feature type="domain" description="BRO1" evidence="1">
    <location>
        <begin position="3"/>
        <end position="58"/>
    </location>
</feature>
<name>A0A1Y1V3K3_9FUNG</name>
<reference evidence="2 3" key="1">
    <citation type="submission" date="2016-08" db="EMBL/GenBank/DDBJ databases">
        <title>A Parts List for Fungal Cellulosomes Revealed by Comparative Genomics.</title>
        <authorList>
            <consortium name="DOE Joint Genome Institute"/>
            <person name="Haitjema C.H."/>
            <person name="Gilmore S.P."/>
            <person name="Henske J.K."/>
            <person name="Solomon K.V."/>
            <person name="De Groot R."/>
            <person name="Kuo A."/>
            <person name="Mondo S.J."/>
            <person name="Salamov A.A."/>
            <person name="Labutti K."/>
            <person name="Zhao Z."/>
            <person name="Chiniquy J."/>
            <person name="Barry K."/>
            <person name="Brewer H.M."/>
            <person name="Purvine S.O."/>
            <person name="Wright A.T."/>
            <person name="Boxma B."/>
            <person name="Van Alen T."/>
            <person name="Hackstein J.H."/>
            <person name="Baker S.E."/>
            <person name="Grigoriev I.V."/>
            <person name="O'Malley M.A."/>
        </authorList>
    </citation>
    <scope>NUCLEOTIDE SEQUENCE [LARGE SCALE GENOMIC DNA]</scope>
    <source>
        <strain evidence="2 3">S4</strain>
    </source>
</reference>
<dbReference type="InterPro" id="IPR004328">
    <property type="entry name" value="BRO1_dom"/>
</dbReference>
<reference evidence="2 3" key="2">
    <citation type="submission" date="2016-08" db="EMBL/GenBank/DDBJ databases">
        <title>Pervasive Adenine N6-methylation of Active Genes in Fungi.</title>
        <authorList>
            <consortium name="DOE Joint Genome Institute"/>
            <person name="Mondo S.J."/>
            <person name="Dannebaum R.O."/>
            <person name="Kuo R.C."/>
            <person name="Labutti K."/>
            <person name="Haridas S."/>
            <person name="Kuo A."/>
            <person name="Salamov A."/>
            <person name="Ahrendt S.R."/>
            <person name="Lipzen A."/>
            <person name="Sullivan W."/>
            <person name="Andreopoulos W.B."/>
            <person name="Clum A."/>
            <person name="Lindquist E."/>
            <person name="Daum C."/>
            <person name="Ramamoorthy G.K."/>
            <person name="Gryganskyi A."/>
            <person name="Culley D."/>
            <person name="Magnuson J.K."/>
            <person name="James T.Y."/>
            <person name="O'Malley M.A."/>
            <person name="Stajich J.E."/>
            <person name="Spatafora J.W."/>
            <person name="Visel A."/>
            <person name="Grigoriev I.V."/>
        </authorList>
    </citation>
    <scope>NUCLEOTIDE SEQUENCE [LARGE SCALE GENOMIC DNA]</scope>
    <source>
        <strain evidence="2 3">S4</strain>
    </source>
</reference>
<dbReference type="AlphaFoldDB" id="A0A1Y1V3K3"/>
<accession>A0A1Y1V3K3</accession>
<gene>
    <name evidence="2" type="ORF">BCR32DRAFT_193156</name>
</gene>
<feature type="non-terminal residue" evidence="2">
    <location>
        <position position="58"/>
    </location>
</feature>
<dbReference type="InterPro" id="IPR038499">
    <property type="entry name" value="BRO1_sf"/>
</dbReference>
<evidence type="ECO:0000313" key="3">
    <source>
        <dbReference type="Proteomes" id="UP000193944"/>
    </source>
</evidence>
<dbReference type="EMBL" id="MCFG01000771">
    <property type="protein sequence ID" value="ORX45827.1"/>
    <property type="molecule type" value="Genomic_DNA"/>
</dbReference>
<dbReference type="STRING" id="1754192.A0A1Y1V3K3"/>
<dbReference type="GO" id="GO:0051497">
    <property type="term" value="P:negative regulation of stress fiber assembly"/>
    <property type="evidence" value="ECO:0007669"/>
    <property type="project" value="TreeGrafter"/>
</dbReference>
<dbReference type="Gene3D" id="1.25.40.280">
    <property type="entry name" value="alix/aip1 like domains"/>
    <property type="match status" value="1"/>
</dbReference>
<sequence>QAPMLSVPLKVTDDVDFTVAFKKYILEHYQEDPDNYSNEIAILNRLRQDIRGVGKDMT</sequence>
<evidence type="ECO:0000259" key="1">
    <source>
        <dbReference type="PROSITE" id="PS51180"/>
    </source>
</evidence>
<keyword evidence="3" id="KW-1185">Reference proteome</keyword>
<dbReference type="PANTHER" id="PTHR23031">
    <property type="entry name" value="RHOPHILIN"/>
    <property type="match status" value="1"/>
</dbReference>
<evidence type="ECO:0000313" key="2">
    <source>
        <dbReference type="EMBL" id="ORX45827.1"/>
    </source>
</evidence>
<organism evidence="2 3">
    <name type="scientific">Anaeromyces robustus</name>
    <dbReference type="NCBI Taxonomy" id="1754192"/>
    <lineage>
        <taxon>Eukaryota</taxon>
        <taxon>Fungi</taxon>
        <taxon>Fungi incertae sedis</taxon>
        <taxon>Chytridiomycota</taxon>
        <taxon>Chytridiomycota incertae sedis</taxon>
        <taxon>Neocallimastigomycetes</taxon>
        <taxon>Neocallimastigales</taxon>
        <taxon>Neocallimastigaceae</taxon>
        <taxon>Anaeromyces</taxon>
    </lineage>
</organism>
<proteinExistence type="predicted"/>